<dbReference type="PANTHER" id="PTHR33074:SF76">
    <property type="entry name" value="OS11G0569701 PROTEIN"/>
    <property type="match status" value="1"/>
</dbReference>
<sequence length="87" mass="9462">MDDPRWVLLDPRDCRWNDSLVAGDAKTVAECRTSTGQRLRVAFDLAAPPARSLLYYDCAETAAPGEDKHALPLSVITAHGDSSSCGW</sequence>
<gene>
    <name evidence="1" type="ORF">C2845_PM17G03260</name>
</gene>
<evidence type="ECO:0000313" key="1">
    <source>
        <dbReference type="EMBL" id="RLM68924.1"/>
    </source>
</evidence>
<accession>A0A3L6PZW2</accession>
<proteinExistence type="predicted"/>
<evidence type="ECO:0000313" key="2">
    <source>
        <dbReference type="Proteomes" id="UP000275267"/>
    </source>
</evidence>
<keyword evidence="2" id="KW-1185">Reference proteome</keyword>
<dbReference type="PANTHER" id="PTHR33074">
    <property type="entry name" value="EXPRESSED PROTEIN-RELATED"/>
    <property type="match status" value="1"/>
</dbReference>
<dbReference type="EMBL" id="PQIB02000014">
    <property type="protein sequence ID" value="RLM68924.1"/>
    <property type="molecule type" value="Genomic_DNA"/>
</dbReference>
<comment type="caution">
    <text evidence="1">The sequence shown here is derived from an EMBL/GenBank/DDBJ whole genome shotgun (WGS) entry which is preliminary data.</text>
</comment>
<name>A0A3L6PZW2_PANMI</name>
<organism evidence="1 2">
    <name type="scientific">Panicum miliaceum</name>
    <name type="common">Proso millet</name>
    <name type="synonym">Broomcorn millet</name>
    <dbReference type="NCBI Taxonomy" id="4540"/>
    <lineage>
        <taxon>Eukaryota</taxon>
        <taxon>Viridiplantae</taxon>
        <taxon>Streptophyta</taxon>
        <taxon>Embryophyta</taxon>
        <taxon>Tracheophyta</taxon>
        <taxon>Spermatophyta</taxon>
        <taxon>Magnoliopsida</taxon>
        <taxon>Liliopsida</taxon>
        <taxon>Poales</taxon>
        <taxon>Poaceae</taxon>
        <taxon>PACMAD clade</taxon>
        <taxon>Panicoideae</taxon>
        <taxon>Panicodae</taxon>
        <taxon>Paniceae</taxon>
        <taxon>Panicinae</taxon>
        <taxon>Panicum</taxon>
        <taxon>Panicum sect. Panicum</taxon>
    </lineage>
</organism>
<dbReference type="STRING" id="4540.A0A3L6PZW2"/>
<dbReference type="AlphaFoldDB" id="A0A3L6PZW2"/>
<reference evidence="2" key="1">
    <citation type="journal article" date="2019" name="Nat. Commun.">
        <title>The genome of broomcorn millet.</title>
        <authorList>
            <person name="Zou C."/>
            <person name="Miki D."/>
            <person name="Li D."/>
            <person name="Tang Q."/>
            <person name="Xiao L."/>
            <person name="Rajput S."/>
            <person name="Deng P."/>
            <person name="Jia W."/>
            <person name="Huang R."/>
            <person name="Zhang M."/>
            <person name="Sun Y."/>
            <person name="Hu J."/>
            <person name="Fu X."/>
            <person name="Schnable P.S."/>
            <person name="Li F."/>
            <person name="Zhang H."/>
            <person name="Feng B."/>
            <person name="Zhu X."/>
            <person name="Liu R."/>
            <person name="Schnable J.C."/>
            <person name="Zhu J.-K."/>
            <person name="Zhang H."/>
        </authorList>
    </citation>
    <scope>NUCLEOTIDE SEQUENCE [LARGE SCALE GENOMIC DNA]</scope>
</reference>
<dbReference type="Proteomes" id="UP000275267">
    <property type="component" value="Unassembled WGS sequence"/>
</dbReference>
<protein>
    <submittedName>
        <fullName evidence="1">Uncharacterized protein</fullName>
    </submittedName>
</protein>